<keyword evidence="13" id="KW-0472">Membrane</keyword>
<keyword evidence="6 13" id="KW-0812">Transmembrane</keyword>
<feature type="compositionally biased region" description="Acidic residues" evidence="12">
    <location>
        <begin position="1222"/>
        <end position="1232"/>
    </location>
</feature>
<feature type="compositionally biased region" description="Low complexity" evidence="12">
    <location>
        <begin position="992"/>
        <end position="1007"/>
    </location>
</feature>
<feature type="region of interest" description="Disordered" evidence="12">
    <location>
        <begin position="773"/>
        <end position="884"/>
    </location>
</feature>
<keyword evidence="4" id="KW-0597">Phosphoprotein</keyword>
<dbReference type="EMBL" id="JBEPBX010000003">
    <property type="protein sequence ID" value="MER6612622.1"/>
    <property type="molecule type" value="Genomic_DNA"/>
</dbReference>
<feature type="compositionally biased region" description="Acidic residues" evidence="12">
    <location>
        <begin position="1131"/>
        <end position="1142"/>
    </location>
</feature>
<keyword evidence="5" id="KW-0808">Transferase</keyword>
<feature type="compositionally biased region" description="Basic and acidic residues" evidence="12">
    <location>
        <begin position="1210"/>
        <end position="1221"/>
    </location>
</feature>
<feature type="region of interest" description="Disordered" evidence="12">
    <location>
        <begin position="1"/>
        <end position="42"/>
    </location>
</feature>
<comment type="catalytic activity">
    <reaction evidence="1">
        <text>ATP + protein L-histidine = ADP + protein N-phospho-L-histidine.</text>
        <dbReference type="EC" id="2.7.13.3"/>
    </reaction>
</comment>
<keyword evidence="7" id="KW-0547">Nucleotide-binding</keyword>
<keyword evidence="10 13" id="KW-1133">Transmembrane helix</keyword>
<evidence type="ECO:0000256" key="1">
    <source>
        <dbReference type="ARBA" id="ARBA00000085"/>
    </source>
</evidence>
<dbReference type="PROSITE" id="PS50885">
    <property type="entry name" value="HAMP"/>
    <property type="match status" value="1"/>
</dbReference>
<name>A0ABV1UQT2_9ACTN</name>
<evidence type="ECO:0000256" key="13">
    <source>
        <dbReference type="SAM" id="Phobius"/>
    </source>
</evidence>
<dbReference type="Pfam" id="PF02518">
    <property type="entry name" value="HATPase_c"/>
    <property type="match status" value="1"/>
</dbReference>
<evidence type="ECO:0000313" key="16">
    <source>
        <dbReference type="EMBL" id="MER6612622.1"/>
    </source>
</evidence>
<dbReference type="Proteomes" id="UP001445472">
    <property type="component" value="Unassembled WGS sequence"/>
</dbReference>
<reference evidence="16 17" key="1">
    <citation type="submission" date="2024-06" db="EMBL/GenBank/DDBJ databases">
        <title>The Natural Products Discovery Center: Release of the First 8490 Sequenced Strains for Exploring Actinobacteria Biosynthetic Diversity.</title>
        <authorList>
            <person name="Kalkreuter E."/>
            <person name="Kautsar S.A."/>
            <person name="Yang D."/>
            <person name="Bader C.D."/>
            <person name="Teijaro C.N."/>
            <person name="Fluegel L."/>
            <person name="Davis C.M."/>
            <person name="Simpson J.R."/>
            <person name="Lauterbach L."/>
            <person name="Steele A.D."/>
            <person name="Gui C."/>
            <person name="Meng S."/>
            <person name="Li G."/>
            <person name="Viehrig K."/>
            <person name="Ye F."/>
            <person name="Su P."/>
            <person name="Kiefer A.F."/>
            <person name="Nichols A."/>
            <person name="Cepeda A.J."/>
            <person name="Yan W."/>
            <person name="Fan B."/>
            <person name="Jiang Y."/>
            <person name="Adhikari A."/>
            <person name="Zheng C.-J."/>
            <person name="Schuster L."/>
            <person name="Cowan T.M."/>
            <person name="Smanski M.J."/>
            <person name="Chevrette M.G."/>
            <person name="De Carvalho L.P.S."/>
            <person name="Shen B."/>
        </authorList>
    </citation>
    <scope>NUCLEOTIDE SEQUENCE [LARGE SCALE GENOMIC DNA]</scope>
    <source>
        <strain evidence="16 17">NPDC000837</strain>
    </source>
</reference>
<dbReference type="PANTHER" id="PTHR44936:SF9">
    <property type="entry name" value="SENSOR PROTEIN CREC"/>
    <property type="match status" value="1"/>
</dbReference>
<feature type="compositionally biased region" description="Basic and acidic residues" evidence="12">
    <location>
        <begin position="1192"/>
        <end position="1201"/>
    </location>
</feature>
<dbReference type="Gene3D" id="3.30.565.10">
    <property type="entry name" value="Histidine kinase-like ATPase, C-terminal domain"/>
    <property type="match status" value="1"/>
</dbReference>
<evidence type="ECO:0000313" key="17">
    <source>
        <dbReference type="Proteomes" id="UP001445472"/>
    </source>
</evidence>
<dbReference type="InterPro" id="IPR005467">
    <property type="entry name" value="His_kinase_dom"/>
</dbReference>
<dbReference type="SUPFAM" id="SSF55874">
    <property type="entry name" value="ATPase domain of HSP90 chaperone/DNA topoisomerase II/histidine kinase"/>
    <property type="match status" value="1"/>
</dbReference>
<dbReference type="InterPro" id="IPR036890">
    <property type="entry name" value="HATPase_C_sf"/>
</dbReference>
<feature type="domain" description="HAMP" evidence="15">
    <location>
        <begin position="413"/>
        <end position="469"/>
    </location>
</feature>
<feature type="domain" description="Histidine kinase" evidence="14">
    <location>
        <begin position="626"/>
        <end position="737"/>
    </location>
</feature>
<sequence>MKRPRGNGGRPTGTPSTGALGDHRAPASPQPIPAPRDPDTVEQTAVAAVPRAADEQVPAGRPRRVRNRLVAGVAVTVLLVVGAGAPGILASSADLTESQRLVTLAALDRQAVTLAHSLADERDEVTAYIAAGRDDQGGDKKDRRKISGSLSARVDRQIDEMRDALDTDRADLRHSLASVPSVRRAALTGKGTALEAHQAYTTVISALHALAGELADRTPPRAAEATRAPAELGLAVEQASAARGLLLAALAVPQPEPVIGYDPVTGLPVENAGEDTGADARARNALTAAAQQARVRELAALADFDQAAGKAARDKVDATVTGPEVKSAETYLARLTDRPELSDTERGTDPAKLEAALTARIEQMRGAESSLATERTARFEQLRDDDLTALEIRIALLGGLVVVAIGVLAAVSRTLTRPLAVLRIGAARLADAPDPQAEEPVRFTGRNDEFAQVVRSLNDLHGKLRDLGTRAGRLEGERGDLIGAREGLEAELAAARAELRQRTEEIGTELDRLRHTVHHTFVNLSLRTLGLVERQLGVIEKLEEREQDPERLATLFKLDHMATVMRRHSENLLVLAGTEHGHGHVGPVPLVDVLRAAVSEIERYERVVIQSLPPHAQVAGFAADDLSHLVAELLENATSFSPPDAQVELSGWLLESGEVMLSVQDAGIGMTAGRIAEINARLEDPESYEAEPPAGREGEGLGLRVAGLLAARLGVRIQLREHKQGGITAVVVVPGALLPTGPPAGAGHQTPVAGGAPALNLPGSVAEANSNALPANARRSTTPPAGSDADAPAGSDADAPAGPDGDAPAGPDLAGGLDPDVSLGRSPDAPVGHDPASDADPDVHEAAPAVPTSADDRGGVSQAADADVSTAPAGGPDRVGPEDAAVAPGLVEDTALYPADADPAGHEAVAVDPAEADHESVAGGPDLAAHGSAATAPGAFGGTDLAGGLAPGASLGHDPVPAADADPDAYEAVPAVPASADDGSDIPGLTVGTDPAGPTGPAAADGPFGQAEASPGTGMPVGEAAGDQAFAEDRAVIPTADPVGHEDAGAASRPASEDASASASGGNAAEAAPVPDFAHEPEPDPFVEAAERAIAAAAEPHTHERTVDGAPAKAGVDQETFAMRLPQPQGPEEEPQAPEEEPQAPALRDRVTDKGLPKRTPKSVTPATAPSGRTGSVDAEALRRRLGGFHQGAKDGRRDAEAEIGQTAESAEKAENAHTEAETGDTVEEARS</sequence>
<feature type="compositionally biased region" description="Low complexity" evidence="12">
    <location>
        <begin position="1050"/>
        <end position="1073"/>
    </location>
</feature>
<feature type="compositionally biased region" description="Low complexity" evidence="12">
    <location>
        <begin position="783"/>
        <end position="820"/>
    </location>
</feature>
<keyword evidence="11" id="KW-0902">Two-component regulatory system</keyword>
<feature type="region of interest" description="Disordered" evidence="12">
    <location>
        <begin position="977"/>
        <end position="1024"/>
    </location>
</feature>
<keyword evidence="8" id="KW-0418">Kinase</keyword>
<evidence type="ECO:0000256" key="10">
    <source>
        <dbReference type="ARBA" id="ARBA00022989"/>
    </source>
</evidence>
<evidence type="ECO:0000256" key="6">
    <source>
        <dbReference type="ARBA" id="ARBA00022692"/>
    </source>
</evidence>
<dbReference type="InterPro" id="IPR003594">
    <property type="entry name" value="HATPase_dom"/>
</dbReference>
<evidence type="ECO:0000256" key="12">
    <source>
        <dbReference type="SAM" id="MobiDB-lite"/>
    </source>
</evidence>
<evidence type="ECO:0000256" key="5">
    <source>
        <dbReference type="ARBA" id="ARBA00022679"/>
    </source>
</evidence>
<keyword evidence="17" id="KW-1185">Reference proteome</keyword>
<dbReference type="SMART" id="SM00304">
    <property type="entry name" value="HAMP"/>
    <property type="match status" value="1"/>
</dbReference>
<feature type="region of interest" description="Disordered" evidence="12">
    <location>
        <begin position="1040"/>
        <end position="1232"/>
    </location>
</feature>
<organism evidence="16 17">
    <name type="scientific">Streptomyces xantholiticus</name>
    <dbReference type="NCBI Taxonomy" id="68285"/>
    <lineage>
        <taxon>Bacteria</taxon>
        <taxon>Bacillati</taxon>
        <taxon>Actinomycetota</taxon>
        <taxon>Actinomycetes</taxon>
        <taxon>Kitasatosporales</taxon>
        <taxon>Streptomycetaceae</taxon>
        <taxon>Streptomyces</taxon>
    </lineage>
</organism>
<evidence type="ECO:0000259" key="14">
    <source>
        <dbReference type="PROSITE" id="PS50109"/>
    </source>
</evidence>
<comment type="subcellular location">
    <subcellularLocation>
        <location evidence="2">Membrane</location>
    </subcellularLocation>
</comment>
<feature type="compositionally biased region" description="Polar residues" evidence="12">
    <location>
        <begin position="773"/>
        <end position="782"/>
    </location>
</feature>
<keyword evidence="9" id="KW-0067">ATP-binding</keyword>
<dbReference type="InterPro" id="IPR003660">
    <property type="entry name" value="HAMP_dom"/>
</dbReference>
<proteinExistence type="predicted"/>
<evidence type="ECO:0000256" key="8">
    <source>
        <dbReference type="ARBA" id="ARBA00022777"/>
    </source>
</evidence>
<dbReference type="Gene3D" id="6.10.340.10">
    <property type="match status" value="1"/>
</dbReference>
<evidence type="ECO:0000256" key="9">
    <source>
        <dbReference type="ARBA" id="ARBA00022840"/>
    </source>
</evidence>
<evidence type="ECO:0000256" key="7">
    <source>
        <dbReference type="ARBA" id="ARBA00022741"/>
    </source>
</evidence>
<dbReference type="SMART" id="SM00387">
    <property type="entry name" value="HATPase_c"/>
    <property type="match status" value="1"/>
</dbReference>
<dbReference type="PROSITE" id="PS50109">
    <property type="entry name" value="HIS_KIN"/>
    <property type="match status" value="1"/>
</dbReference>
<evidence type="ECO:0000256" key="2">
    <source>
        <dbReference type="ARBA" id="ARBA00004370"/>
    </source>
</evidence>
<feature type="region of interest" description="Disordered" evidence="12">
    <location>
        <begin position="909"/>
        <end position="935"/>
    </location>
</feature>
<feature type="compositionally biased region" description="Polar residues" evidence="12">
    <location>
        <begin position="1162"/>
        <end position="1174"/>
    </location>
</feature>
<dbReference type="InterPro" id="IPR050980">
    <property type="entry name" value="2C_sensor_his_kinase"/>
</dbReference>
<dbReference type="Pfam" id="PF08376">
    <property type="entry name" value="NIT"/>
    <property type="match status" value="1"/>
</dbReference>
<dbReference type="InterPro" id="IPR013587">
    <property type="entry name" value="Nitrate/nitrite_sensing"/>
</dbReference>
<feature type="transmembrane region" description="Helical" evidence="13">
    <location>
        <begin position="69"/>
        <end position="89"/>
    </location>
</feature>
<evidence type="ECO:0000259" key="15">
    <source>
        <dbReference type="PROSITE" id="PS50885"/>
    </source>
</evidence>
<accession>A0ABV1UQT2</accession>
<dbReference type="Pfam" id="PF00672">
    <property type="entry name" value="HAMP"/>
    <property type="match status" value="1"/>
</dbReference>
<evidence type="ECO:0000256" key="3">
    <source>
        <dbReference type="ARBA" id="ARBA00012438"/>
    </source>
</evidence>
<comment type="caution">
    <text evidence="16">The sequence shown here is derived from an EMBL/GenBank/DDBJ whole genome shotgun (WGS) entry which is preliminary data.</text>
</comment>
<evidence type="ECO:0000256" key="4">
    <source>
        <dbReference type="ARBA" id="ARBA00022553"/>
    </source>
</evidence>
<dbReference type="EC" id="2.7.13.3" evidence="3"/>
<gene>
    <name evidence="16" type="ORF">ABT276_04360</name>
</gene>
<feature type="compositionally biased region" description="Basic and acidic residues" evidence="12">
    <location>
        <begin position="1147"/>
        <end position="1156"/>
    </location>
</feature>
<evidence type="ECO:0000256" key="11">
    <source>
        <dbReference type="ARBA" id="ARBA00023012"/>
    </source>
</evidence>
<protein>
    <recommendedName>
        <fullName evidence="3">histidine kinase</fullName>
        <ecNumber evidence="3">2.7.13.3</ecNumber>
    </recommendedName>
</protein>
<feature type="compositionally biased region" description="Gly residues" evidence="12">
    <location>
        <begin position="1"/>
        <end position="11"/>
    </location>
</feature>
<dbReference type="PANTHER" id="PTHR44936">
    <property type="entry name" value="SENSOR PROTEIN CREC"/>
    <property type="match status" value="1"/>
</dbReference>